<organism evidence="7 8">
    <name type="scientific">Poecilia formosa</name>
    <name type="common">Amazon molly</name>
    <name type="synonym">Limia formosa</name>
    <dbReference type="NCBI Taxonomy" id="48698"/>
    <lineage>
        <taxon>Eukaryota</taxon>
        <taxon>Metazoa</taxon>
        <taxon>Chordata</taxon>
        <taxon>Craniata</taxon>
        <taxon>Vertebrata</taxon>
        <taxon>Euteleostomi</taxon>
        <taxon>Actinopterygii</taxon>
        <taxon>Neopterygii</taxon>
        <taxon>Teleostei</taxon>
        <taxon>Neoteleostei</taxon>
        <taxon>Acanthomorphata</taxon>
        <taxon>Ovalentaria</taxon>
        <taxon>Atherinomorphae</taxon>
        <taxon>Cyprinodontiformes</taxon>
        <taxon>Poeciliidae</taxon>
        <taxon>Poeciliinae</taxon>
        <taxon>Poecilia</taxon>
    </lineage>
</organism>
<evidence type="ECO:0000259" key="6">
    <source>
        <dbReference type="PROSITE" id="PS50871"/>
    </source>
</evidence>
<reference evidence="7" key="3">
    <citation type="submission" date="2025-09" db="UniProtKB">
        <authorList>
            <consortium name="Ensembl"/>
        </authorList>
    </citation>
    <scope>IDENTIFICATION</scope>
</reference>
<feature type="chain" id="PRO_5001927011" evidence="5">
    <location>
        <begin position="18"/>
        <end position="211"/>
    </location>
</feature>
<name>A0A096MCW6_POEFO</name>
<feature type="coiled-coil region" evidence="4">
    <location>
        <begin position="32"/>
        <end position="59"/>
    </location>
</feature>
<dbReference type="Ensembl" id="ENSPFOT00000027629.1">
    <property type="protein sequence ID" value="ENSPFOP00000029257.1"/>
    <property type="gene ID" value="ENSPFOG00000012539.2"/>
</dbReference>
<dbReference type="PROSITE" id="PS50871">
    <property type="entry name" value="C1Q"/>
    <property type="match status" value="1"/>
</dbReference>
<protein>
    <submittedName>
        <fullName evidence="7">Cerebellin-1-like</fullName>
    </submittedName>
</protein>
<dbReference type="Pfam" id="PF00386">
    <property type="entry name" value="C1q"/>
    <property type="match status" value="1"/>
</dbReference>
<evidence type="ECO:0000313" key="8">
    <source>
        <dbReference type="Proteomes" id="UP000028760"/>
    </source>
</evidence>
<dbReference type="SMART" id="SM00110">
    <property type="entry name" value="C1Q"/>
    <property type="match status" value="1"/>
</dbReference>
<keyword evidence="2" id="KW-0964">Secreted</keyword>
<evidence type="ECO:0000256" key="5">
    <source>
        <dbReference type="SAM" id="SignalP"/>
    </source>
</evidence>
<evidence type="ECO:0000256" key="3">
    <source>
        <dbReference type="ARBA" id="ARBA00022729"/>
    </source>
</evidence>
<dbReference type="GO" id="GO:0005576">
    <property type="term" value="C:extracellular region"/>
    <property type="evidence" value="ECO:0007669"/>
    <property type="project" value="UniProtKB-SubCell"/>
</dbReference>
<dbReference type="InterPro" id="IPR008983">
    <property type="entry name" value="Tumour_necrosis_fac-like_dom"/>
</dbReference>
<dbReference type="EMBL" id="AYCK01015443">
    <property type="status" value="NOT_ANNOTATED_CDS"/>
    <property type="molecule type" value="Genomic_DNA"/>
</dbReference>
<dbReference type="Gene3D" id="2.60.120.40">
    <property type="match status" value="1"/>
</dbReference>
<evidence type="ECO:0000256" key="1">
    <source>
        <dbReference type="ARBA" id="ARBA00004613"/>
    </source>
</evidence>
<keyword evidence="3 5" id="KW-0732">Signal</keyword>
<evidence type="ECO:0000313" key="7">
    <source>
        <dbReference type="Ensembl" id="ENSPFOP00000029257.1"/>
    </source>
</evidence>
<dbReference type="GeneTree" id="ENSGT00950000183116"/>
<dbReference type="InterPro" id="IPR001073">
    <property type="entry name" value="C1q_dom"/>
</dbReference>
<feature type="signal peptide" evidence="5">
    <location>
        <begin position="1"/>
        <end position="17"/>
    </location>
</feature>
<dbReference type="AlphaFoldDB" id="A0A096MCW6"/>
<proteinExistence type="predicted"/>
<evidence type="ECO:0000256" key="2">
    <source>
        <dbReference type="ARBA" id="ARBA00022525"/>
    </source>
</evidence>
<dbReference type="PANTHER" id="PTHR22923:SF102">
    <property type="entry name" value="CEREBELLIN 13-RELATED"/>
    <property type="match status" value="1"/>
</dbReference>
<dbReference type="SUPFAM" id="SSF49842">
    <property type="entry name" value="TNF-like"/>
    <property type="match status" value="1"/>
</dbReference>
<comment type="subcellular location">
    <subcellularLocation>
        <location evidence="1">Secreted</location>
    </subcellularLocation>
</comment>
<reference evidence="8" key="1">
    <citation type="submission" date="2013-10" db="EMBL/GenBank/DDBJ databases">
        <authorList>
            <person name="Schartl M."/>
            <person name="Warren W."/>
        </authorList>
    </citation>
    <scope>NUCLEOTIDE SEQUENCE [LARGE SCALE GENOMIC DNA]</scope>
    <source>
        <strain evidence="8">female</strain>
    </source>
</reference>
<dbReference type="InterPro" id="IPR050822">
    <property type="entry name" value="Cerebellin_Synaptic_Org"/>
</dbReference>
<reference evidence="7" key="2">
    <citation type="submission" date="2025-08" db="UniProtKB">
        <authorList>
            <consortium name="Ensembl"/>
        </authorList>
    </citation>
    <scope>IDENTIFICATION</scope>
</reference>
<feature type="domain" description="C1q" evidence="6">
    <location>
        <begin position="74"/>
        <end position="211"/>
    </location>
</feature>
<evidence type="ECO:0000256" key="4">
    <source>
        <dbReference type="SAM" id="Coils"/>
    </source>
</evidence>
<accession>A0A096MCW6</accession>
<sequence length="211" mass="23390">ILHKLFTCISSLLLGVCKYTQICNSLIRPASHETIESQLQQVMARLEKLERENEERVQASIFWSLMEIICDSKANSSQVAFSAALIESQTWTSVGPFDRYHTLAFKKVITNIGNAYNPETGIFTAPVKGLYYFRFTGVVGSTGKLNAGLKKNGENIVAIYHKAGTQASASNGVALELQEGDRVFVQIWENDLTIADQSRLSTFSGFLVFPL</sequence>
<keyword evidence="8" id="KW-1185">Reference proteome</keyword>
<dbReference type="PANTHER" id="PTHR22923">
    <property type="entry name" value="CEREBELLIN-RELATED"/>
    <property type="match status" value="1"/>
</dbReference>
<dbReference type="PRINTS" id="PR00007">
    <property type="entry name" value="COMPLEMNTC1Q"/>
</dbReference>
<keyword evidence="4" id="KW-0175">Coiled coil</keyword>
<dbReference type="Proteomes" id="UP000028760">
    <property type="component" value="Unassembled WGS sequence"/>
</dbReference>